<evidence type="ECO:0000256" key="1">
    <source>
        <dbReference type="SAM" id="Phobius"/>
    </source>
</evidence>
<feature type="transmembrane region" description="Helical" evidence="1">
    <location>
        <begin position="116"/>
        <end position="143"/>
    </location>
</feature>
<evidence type="ECO:0000313" key="3">
    <source>
        <dbReference type="Proteomes" id="UP000288405"/>
    </source>
</evidence>
<keyword evidence="1" id="KW-0472">Membrane</keyword>
<gene>
    <name evidence="2" type="ORF">CWE11_06060</name>
</gene>
<organism evidence="2 3">
    <name type="scientific">Aliidiomarina sanyensis</name>
    <dbReference type="NCBI Taxonomy" id="1249555"/>
    <lineage>
        <taxon>Bacteria</taxon>
        <taxon>Pseudomonadati</taxon>
        <taxon>Pseudomonadota</taxon>
        <taxon>Gammaproteobacteria</taxon>
        <taxon>Alteromonadales</taxon>
        <taxon>Idiomarinaceae</taxon>
        <taxon>Aliidiomarina</taxon>
    </lineage>
</organism>
<feature type="transmembrane region" description="Helical" evidence="1">
    <location>
        <begin position="155"/>
        <end position="188"/>
    </location>
</feature>
<keyword evidence="1" id="KW-1133">Transmembrane helix</keyword>
<evidence type="ECO:0000313" key="2">
    <source>
        <dbReference type="EMBL" id="RUO34287.1"/>
    </source>
</evidence>
<dbReference type="AlphaFoldDB" id="A0A432WKR2"/>
<dbReference type="EMBL" id="PIPM01000004">
    <property type="protein sequence ID" value="RUO34287.1"/>
    <property type="molecule type" value="Genomic_DNA"/>
</dbReference>
<dbReference type="RefSeq" id="WP_126776704.1">
    <property type="nucleotide sequence ID" value="NZ_PIPM01000004.1"/>
</dbReference>
<feature type="transmembrane region" description="Helical" evidence="1">
    <location>
        <begin position="7"/>
        <end position="28"/>
    </location>
</feature>
<keyword evidence="3" id="KW-1185">Reference proteome</keyword>
<feature type="transmembrane region" description="Helical" evidence="1">
    <location>
        <begin position="48"/>
        <end position="67"/>
    </location>
</feature>
<accession>A0A432WKR2</accession>
<name>A0A432WKR2_9GAMM</name>
<keyword evidence="1" id="KW-0812">Transmembrane</keyword>
<evidence type="ECO:0008006" key="4">
    <source>
        <dbReference type="Google" id="ProtNLM"/>
    </source>
</evidence>
<dbReference type="Proteomes" id="UP000288405">
    <property type="component" value="Unassembled WGS sequence"/>
</dbReference>
<comment type="caution">
    <text evidence="2">The sequence shown here is derived from an EMBL/GenBank/DDBJ whole genome shotgun (WGS) entry which is preliminary data.</text>
</comment>
<sequence>MNDSNLFRYGGGAAILLAVLFPIYWLYVLTIGVSGEAGIWGDFQTLNGWDALFVLIGALEIFVYLVLRKYLSHHLNAGLLSALLWVMIGLVAIFHGFVVVDIALATGLFSAYEDALIASAMAGSLTVLFLFALVSLIFAIALLTQFSSLPTLIKVFSIGLIVVALMQLTVILGVVNIVLFPILILLLAIQFLRGEQSVEVV</sequence>
<protein>
    <recommendedName>
        <fullName evidence="4">DUF4386 domain-containing protein</fullName>
    </recommendedName>
</protein>
<reference evidence="2 3" key="1">
    <citation type="journal article" date="2011" name="Front. Microbiol.">
        <title>Genomic signatures of strain selection and enhancement in Bacillus atrophaeus var. globigii, a historical biowarfare simulant.</title>
        <authorList>
            <person name="Gibbons H.S."/>
            <person name="Broomall S.M."/>
            <person name="McNew L.A."/>
            <person name="Daligault H."/>
            <person name="Chapman C."/>
            <person name="Bruce D."/>
            <person name="Karavis M."/>
            <person name="Krepps M."/>
            <person name="McGregor P.A."/>
            <person name="Hong C."/>
            <person name="Park K.H."/>
            <person name="Akmal A."/>
            <person name="Feldman A."/>
            <person name="Lin J.S."/>
            <person name="Chang W.E."/>
            <person name="Higgs B.W."/>
            <person name="Demirev P."/>
            <person name="Lindquist J."/>
            <person name="Liem A."/>
            <person name="Fochler E."/>
            <person name="Read T.D."/>
            <person name="Tapia R."/>
            <person name="Johnson S."/>
            <person name="Bishop-Lilly K.A."/>
            <person name="Detter C."/>
            <person name="Han C."/>
            <person name="Sozhamannan S."/>
            <person name="Rosenzweig C.N."/>
            <person name="Skowronski E.W."/>
        </authorList>
    </citation>
    <scope>NUCLEOTIDE SEQUENCE [LARGE SCALE GENOMIC DNA]</scope>
    <source>
        <strain evidence="2 3">GYP-17</strain>
    </source>
</reference>
<proteinExistence type="predicted"/>
<dbReference type="OrthoDB" id="6238822at2"/>
<feature type="transmembrane region" description="Helical" evidence="1">
    <location>
        <begin position="79"/>
        <end position="104"/>
    </location>
</feature>